<name>A0A250B4N8_9GAMM</name>
<organism evidence="1 2">
    <name type="scientific">Gibbsiella quercinecans</name>
    <dbReference type="NCBI Taxonomy" id="929813"/>
    <lineage>
        <taxon>Bacteria</taxon>
        <taxon>Pseudomonadati</taxon>
        <taxon>Pseudomonadota</taxon>
        <taxon>Gammaproteobacteria</taxon>
        <taxon>Enterobacterales</taxon>
        <taxon>Yersiniaceae</taxon>
        <taxon>Gibbsiella</taxon>
    </lineage>
</organism>
<dbReference type="OrthoDB" id="5932875at2"/>
<dbReference type="KEGG" id="gqu:AWC35_17740"/>
<dbReference type="EMBL" id="CP014136">
    <property type="protein sequence ID" value="ATA21036.1"/>
    <property type="molecule type" value="Genomic_DNA"/>
</dbReference>
<evidence type="ECO:0000313" key="2">
    <source>
        <dbReference type="Proteomes" id="UP000217182"/>
    </source>
</evidence>
<sequence>MIYQRRALQRRLNELRSVLDDLAVDKLAERLNQPGKDRVAAMWELVVLHGLSKCGCLQSEVALASSRRPDILFEQGGLRLTADVTSVSDEGLDKDNPYSELSQLLEAAKDKLKLPIGGLDLRVRARHESTKRGTRTVLRLPPRGKLQEFVRLKIVPQLREQMAAGSFPLRITIDSDDVGLDITIDPTKSPYSSGGFAVYDVPKIKDRNPLYNALKAKAGQLRGADCISGVIVGDGDCVALSDRSANSNGVSIKEIIDEFFRQFSSVDFVLLLSVRERRHNWMSHLPPVRQNYSELFVREGCGLNNELSTLFQSMVEYFPSPAMMPVNGTLRASENGYGLGHHGDYSMSGANVVRLGLREFTEIFAGLRTLQDNGAKYVEAARKLPQVPNHLQAIVLHNLREGRLPQEINIIKTGEDDNDDWIEISFGEIDPAIAPLR</sequence>
<gene>
    <name evidence="1" type="ORF">AWC35_17740</name>
</gene>
<protein>
    <submittedName>
        <fullName evidence="1">Uncharacterized protein</fullName>
    </submittedName>
</protein>
<dbReference type="RefSeq" id="WP_095847622.1">
    <property type="nucleotide sequence ID" value="NZ_CP014136.1"/>
</dbReference>
<keyword evidence="2" id="KW-1185">Reference proteome</keyword>
<reference evidence="1 2" key="1">
    <citation type="submission" date="2016-01" db="EMBL/GenBank/DDBJ databases">
        <authorList>
            <person name="Oliw E.H."/>
        </authorList>
    </citation>
    <scope>NUCLEOTIDE SEQUENCE [LARGE SCALE GENOMIC DNA]</scope>
    <source>
        <strain evidence="1 2">FRB97</strain>
    </source>
</reference>
<dbReference type="AlphaFoldDB" id="A0A250B4N8"/>
<evidence type="ECO:0000313" key="1">
    <source>
        <dbReference type="EMBL" id="ATA21036.1"/>
    </source>
</evidence>
<proteinExistence type="predicted"/>
<dbReference type="Proteomes" id="UP000217182">
    <property type="component" value="Chromosome"/>
</dbReference>
<accession>A0A250B4N8</accession>